<feature type="region of interest" description="Disordered" evidence="7">
    <location>
        <begin position="98"/>
        <end position="218"/>
    </location>
</feature>
<evidence type="ECO:0000256" key="1">
    <source>
        <dbReference type="ARBA" id="ARBA00004123"/>
    </source>
</evidence>
<keyword evidence="4" id="KW-0597">Phosphoprotein</keyword>
<feature type="region of interest" description="Disordered" evidence="7">
    <location>
        <begin position="317"/>
        <end position="392"/>
    </location>
</feature>
<evidence type="ECO:0000256" key="4">
    <source>
        <dbReference type="ARBA" id="ARBA00022553"/>
    </source>
</evidence>
<feature type="compositionally biased region" description="Low complexity" evidence="7">
    <location>
        <begin position="326"/>
        <end position="337"/>
    </location>
</feature>
<evidence type="ECO:0000256" key="3">
    <source>
        <dbReference type="ARBA" id="ARBA00018147"/>
    </source>
</evidence>
<accession>A0A6P5K1H4</accession>
<dbReference type="InterPro" id="IPR029656">
    <property type="entry name" value="RSRP1"/>
</dbReference>
<organism evidence="8 9">
    <name type="scientific">Phascolarctos cinereus</name>
    <name type="common">Koala</name>
    <dbReference type="NCBI Taxonomy" id="38626"/>
    <lineage>
        <taxon>Eukaryota</taxon>
        <taxon>Metazoa</taxon>
        <taxon>Chordata</taxon>
        <taxon>Craniata</taxon>
        <taxon>Vertebrata</taxon>
        <taxon>Euteleostomi</taxon>
        <taxon>Mammalia</taxon>
        <taxon>Metatheria</taxon>
        <taxon>Diprotodontia</taxon>
        <taxon>Phascolarctidae</taxon>
        <taxon>Phascolarctos</taxon>
    </lineage>
</organism>
<dbReference type="OMA" id="YGQWIPV"/>
<dbReference type="InParanoid" id="A0A6P5K1H4"/>
<dbReference type="FunCoup" id="A0A6P5K1H4">
    <property type="interactions" value="948"/>
</dbReference>
<feature type="compositionally biased region" description="Basic residues" evidence="7">
    <location>
        <begin position="141"/>
        <end position="212"/>
    </location>
</feature>
<dbReference type="CTD" id="57035"/>
<comment type="similarity">
    <text evidence="2">Belongs to the RSRP family.</text>
</comment>
<dbReference type="Pfam" id="PF17069">
    <property type="entry name" value="RSRP"/>
    <property type="match status" value="1"/>
</dbReference>
<comment type="subcellular location">
    <subcellularLocation>
        <location evidence="1">Nucleus</location>
    </subcellularLocation>
</comment>
<evidence type="ECO:0000313" key="9">
    <source>
        <dbReference type="RefSeq" id="XP_020838791.1"/>
    </source>
</evidence>
<dbReference type="RefSeq" id="XP_020838791.1">
    <property type="nucleotide sequence ID" value="XM_020983132.1"/>
</dbReference>
<dbReference type="KEGG" id="pcw:110206088"/>
<evidence type="ECO:0000256" key="2">
    <source>
        <dbReference type="ARBA" id="ARBA00009534"/>
    </source>
</evidence>
<sequence length="392" mass="44183">MRIPMECLRQVGVGLARPAPTLAPPAAVARARRGGLLVLSAAAGRRRFQKAETTVECGRWTLRAVSWLERGDHRGPLFSHTVFGVGFESAAMTSYVNDMWPGSPQGKDSPSGSGTGRSSRLSSRSRSSSSSATSRSASSRSSHRRSRSRSQSRRRHQRKFRRYSRSYSRSRSRSRSRRHRLRPPPRAYRRYYRSPSRARSRSRSRSRGRSYYRRAYPGSRGRRYYGFGRTVYPEARKSWRYRSRSRSRSRTPLRLSEKDRMELLEIAKANAAKALGTANIDLPASLRIGPQSKDTNYGKQIQGDATKLVELSGRLNEDVSRTSNESSSQQRSLPFSSGNSVANLVLQKTAEETAGSSKEEKSQSSYGQWIPVKKEENSLRLSSPKTAVSFKF</sequence>
<feature type="compositionally biased region" description="Low complexity" evidence="7">
    <location>
        <begin position="109"/>
        <end position="140"/>
    </location>
</feature>
<evidence type="ECO:0000313" key="8">
    <source>
        <dbReference type="Proteomes" id="UP000515140"/>
    </source>
</evidence>
<dbReference type="AlphaFoldDB" id="A0A6P5K1H4"/>
<dbReference type="PANTHER" id="PTHR47622">
    <property type="entry name" value="ARGININE/SERINE-RICH PROTEIN 1"/>
    <property type="match status" value="1"/>
</dbReference>
<dbReference type="PANTHER" id="PTHR47622:SF1">
    <property type="entry name" value="ARGININE_SERINE-RICH PROTEIN 1"/>
    <property type="match status" value="1"/>
</dbReference>
<protein>
    <recommendedName>
        <fullName evidence="3">Arginine/serine-rich protein 1</fullName>
    </recommendedName>
</protein>
<dbReference type="GO" id="GO:0005634">
    <property type="term" value="C:nucleus"/>
    <property type="evidence" value="ECO:0007669"/>
    <property type="project" value="UniProtKB-SubCell"/>
</dbReference>
<gene>
    <name evidence="9" type="primary">RSRP1</name>
</gene>
<keyword evidence="5" id="KW-0539">Nucleus</keyword>
<dbReference type="Proteomes" id="UP000515140">
    <property type="component" value="Unplaced"/>
</dbReference>
<evidence type="ECO:0000256" key="5">
    <source>
        <dbReference type="ARBA" id="ARBA00023242"/>
    </source>
</evidence>
<dbReference type="GeneID" id="110206088"/>
<comment type="function">
    <text evidence="6">Probably acts as a spliceosomal factor that contributes to spliceosome assembly and regulates the isoform switching of proteins such as PARP6.</text>
</comment>
<keyword evidence="8" id="KW-1185">Reference proteome</keyword>
<proteinExistence type="inferred from homology"/>
<reference evidence="9" key="1">
    <citation type="submission" date="2025-08" db="UniProtKB">
        <authorList>
            <consortium name="RefSeq"/>
        </authorList>
    </citation>
    <scope>IDENTIFICATION</scope>
    <source>
        <tissue evidence="9">Spleen</tissue>
    </source>
</reference>
<name>A0A6P5K1H4_PHACI</name>
<evidence type="ECO:0000256" key="6">
    <source>
        <dbReference type="ARBA" id="ARBA00034666"/>
    </source>
</evidence>
<evidence type="ECO:0000256" key="7">
    <source>
        <dbReference type="SAM" id="MobiDB-lite"/>
    </source>
</evidence>